<evidence type="ECO:0000313" key="1">
    <source>
        <dbReference type="EMBL" id="NWJ44160.1"/>
    </source>
</evidence>
<organism evidence="1 2">
    <name type="scientific">Marine Group I thaumarchaeote</name>
    <dbReference type="NCBI Taxonomy" id="2511932"/>
    <lineage>
        <taxon>Archaea</taxon>
        <taxon>Nitrososphaerota</taxon>
        <taxon>Marine Group I</taxon>
    </lineage>
</organism>
<accession>A0A7K4MRD7</accession>
<dbReference type="EMBL" id="JACASV010000129">
    <property type="protein sequence ID" value="NWJ44160.1"/>
    <property type="molecule type" value="Genomic_DNA"/>
</dbReference>
<feature type="non-terminal residue" evidence="1">
    <location>
        <position position="68"/>
    </location>
</feature>
<protein>
    <submittedName>
        <fullName evidence="1">Uncharacterized protein</fullName>
    </submittedName>
</protein>
<sequence length="68" mass="7971">MKWLIIKGKTLKGKNKIKEAGTNEWCIIDESETVQFSSEKNWIHILPNGKAKKLSRWIQLNNDKNFEV</sequence>
<reference evidence="1 2" key="1">
    <citation type="journal article" date="2019" name="Environ. Microbiol.">
        <title>Genomics insights into ecotype formation of ammonia-oxidizing archaea in the deep ocean.</title>
        <authorList>
            <person name="Wang Y."/>
            <person name="Huang J.M."/>
            <person name="Cui G.J."/>
            <person name="Nunoura T."/>
            <person name="Takaki Y."/>
            <person name="Li W.L."/>
            <person name="Li J."/>
            <person name="Gao Z.M."/>
            <person name="Takai K."/>
            <person name="Zhang A.Q."/>
            <person name="Stepanauskas R."/>
        </authorList>
    </citation>
    <scope>NUCLEOTIDE SEQUENCE [LARGE SCALE GENOMIC DNA]</scope>
    <source>
        <strain evidence="1 2">L15b</strain>
    </source>
</reference>
<dbReference type="Proteomes" id="UP000523105">
    <property type="component" value="Unassembled WGS sequence"/>
</dbReference>
<dbReference type="AlphaFoldDB" id="A0A7K4MRD7"/>
<evidence type="ECO:0000313" key="2">
    <source>
        <dbReference type="Proteomes" id="UP000523105"/>
    </source>
</evidence>
<proteinExistence type="predicted"/>
<comment type="caution">
    <text evidence="1">The sequence shown here is derived from an EMBL/GenBank/DDBJ whole genome shotgun (WGS) entry which is preliminary data.</text>
</comment>
<name>A0A7K4MRD7_9ARCH</name>
<gene>
    <name evidence="1" type="ORF">HX837_08195</name>
</gene>